<dbReference type="EMBL" id="CP074676">
    <property type="protein sequence ID" value="QVL18172.1"/>
    <property type="molecule type" value="Genomic_DNA"/>
</dbReference>
<accession>A0ABX8DPF9</accession>
<protein>
    <submittedName>
        <fullName evidence="1">Uncharacterized protein</fullName>
    </submittedName>
</protein>
<dbReference type="RefSeq" id="WP_213606291.1">
    <property type="nucleotide sequence ID" value="NZ_CP074676.1"/>
</dbReference>
<organism evidence="1 2">
    <name type="scientific">Pseudomonas qingdaonensis</name>
    <dbReference type="NCBI Taxonomy" id="2056231"/>
    <lineage>
        <taxon>Bacteria</taxon>
        <taxon>Pseudomonadati</taxon>
        <taxon>Pseudomonadota</taxon>
        <taxon>Gammaproteobacteria</taxon>
        <taxon>Pseudomonadales</taxon>
        <taxon>Pseudomonadaceae</taxon>
        <taxon>Pseudomonas</taxon>
    </lineage>
</organism>
<dbReference type="GeneID" id="87483099"/>
<sequence>MRQNDEVLYLVRACKRAGTVQVLTGHTLSSFLETMELVRNRPKGKVALCHIAPVKGKKGVGLFHCQNLFYGGAFQNRKFGKNYLGGGLFISNKKLKIEWAVDKDAAANDVLIMIEKFLGDIIPQYLELAPVRKSKKYQLIEKILDLKPGANPEALMELSHNALATQLSDLRHMHANPFATTTESKYIAYMDGLSRFIEYGDKRKKMLCKLRKAMVIAYMALERVKGSGTYNKYFYVKYEPLINSKHAQVVLSDPREWSIFKDFIYDAVFFVLQGGELDFPKFRKRMFSYLQFPKSFKERLSLSEF</sequence>
<evidence type="ECO:0000313" key="1">
    <source>
        <dbReference type="EMBL" id="QVL18172.1"/>
    </source>
</evidence>
<keyword evidence="2" id="KW-1185">Reference proteome</keyword>
<evidence type="ECO:0000313" key="2">
    <source>
        <dbReference type="Proteomes" id="UP000678154"/>
    </source>
</evidence>
<reference evidence="1 2" key="1">
    <citation type="journal article" date="2016" name="J. Hazard. Mater.">
        <title>A newly isolated Pseudomonas putida S-1 strain for batch-mode-propanethiol degradation and continuous treatment of propanethiol-containing waste gas.</title>
        <authorList>
            <person name="Chen D.Z."/>
            <person name="Sun Y.M."/>
            <person name="Han L.M."/>
            <person name="Chen J."/>
            <person name="Ye J.X."/>
            <person name="Chen J.M."/>
        </authorList>
    </citation>
    <scope>NUCLEOTIDE SEQUENCE [LARGE SCALE GENOMIC DNA]</scope>
    <source>
        <strain evidence="1 2">S-1</strain>
    </source>
</reference>
<proteinExistence type="predicted"/>
<gene>
    <name evidence="1" type="ORF">KH389_22705</name>
</gene>
<name>A0ABX8DPF9_9PSED</name>
<dbReference type="Proteomes" id="UP000678154">
    <property type="component" value="Chromosome"/>
</dbReference>